<dbReference type="PANTHER" id="PTHR43099">
    <property type="entry name" value="UPF0053 PROTEIN YRKA"/>
    <property type="match status" value="1"/>
</dbReference>
<keyword evidence="3" id="KW-1003">Cell membrane</keyword>
<evidence type="ECO:0000313" key="15">
    <source>
        <dbReference type="Proteomes" id="UP000051461"/>
    </source>
</evidence>
<keyword evidence="8 10" id="KW-0472">Membrane</keyword>
<dbReference type="SMART" id="SM01091">
    <property type="entry name" value="CorC_HlyC"/>
    <property type="match status" value="1"/>
</dbReference>
<evidence type="ECO:0000256" key="5">
    <source>
        <dbReference type="ARBA" id="ARBA00022737"/>
    </source>
</evidence>
<dbReference type="Gene3D" id="3.30.465.10">
    <property type="match status" value="1"/>
</dbReference>
<dbReference type="AlphaFoldDB" id="A0A0R1GPS2"/>
<evidence type="ECO:0000256" key="6">
    <source>
        <dbReference type="ARBA" id="ARBA00022989"/>
    </source>
</evidence>
<evidence type="ECO:0000256" key="10">
    <source>
        <dbReference type="PROSITE-ProRule" id="PRU01193"/>
    </source>
</evidence>
<dbReference type="InterPro" id="IPR005170">
    <property type="entry name" value="Transptr-assoc_dom"/>
</dbReference>
<dbReference type="STRING" id="1423726.FC07_GL000628"/>
<sequence length="428" mass="48106">MDVFMGADPDSQIWLGVLALGMLILRSFFALLMSVLTNASRQQLLEMKSEPAQRFLKLLDQAPQVEISLESLQLLSDGFLVGSLFLLLRTQPTGFQLLVAVIGYLCWLVFADQLVRRVGRRHAAQLGLRLAPVMRLFKWVLSPLTWLVSHLLAILSPGTADSTTFQPDLTRQEMLDMMENGQKNGVIESDEFEMFEGIIQMRRKMAREVAVPRTDAFMVDLEDDDQANIDEILRQNYSRIPVYRHDKDKVLGVVHIKNVLKRAHAVGFAQVHLADLMQEPLFAPETIMIDDLLYEMKKSQNQMSILLDEYGGLVGLVTIEDLLEEIVGEIDDETDEADVNYRKIDAQHYAVQGKFALDEFNDLFGTQLESADVDTIAGYVLTKLGRIPEDGQHLSLTLANGLVLETGAMAGSRLVDLWVTLPEKQSAE</sequence>
<dbReference type="InterPro" id="IPR016169">
    <property type="entry name" value="FAD-bd_PCMH_sub2"/>
</dbReference>
<comment type="caution">
    <text evidence="14">The sequence shown here is derived from an EMBL/GenBank/DDBJ whole genome shotgun (WGS) entry which is preliminary data.</text>
</comment>
<evidence type="ECO:0000256" key="2">
    <source>
        <dbReference type="ARBA" id="ARBA00006337"/>
    </source>
</evidence>
<dbReference type="FunFam" id="3.10.580.10:FF:000002">
    <property type="entry name" value="Magnesium/cobalt efflux protein CorC"/>
    <property type="match status" value="1"/>
</dbReference>
<comment type="similarity">
    <text evidence="2">Belongs to the UPF0053 family.</text>
</comment>
<evidence type="ECO:0000256" key="8">
    <source>
        <dbReference type="ARBA" id="ARBA00023136"/>
    </source>
</evidence>
<name>A0A0R1GPS2_9LACO</name>
<feature type="transmembrane region" description="Helical" evidence="11">
    <location>
        <begin position="12"/>
        <end position="39"/>
    </location>
</feature>
<gene>
    <name evidence="14" type="ORF">FC07_GL000628</name>
</gene>
<dbReference type="PANTHER" id="PTHR43099:SF5">
    <property type="entry name" value="HLYC_CORC FAMILY TRANSPORTER"/>
    <property type="match status" value="1"/>
</dbReference>
<evidence type="ECO:0000256" key="11">
    <source>
        <dbReference type="SAM" id="Phobius"/>
    </source>
</evidence>
<evidence type="ECO:0000256" key="7">
    <source>
        <dbReference type="ARBA" id="ARBA00023122"/>
    </source>
</evidence>
<dbReference type="PATRIC" id="fig|1423726.3.peg.651"/>
<feature type="domain" description="CNNM transmembrane" evidence="13">
    <location>
        <begin position="1"/>
        <end position="191"/>
    </location>
</feature>
<dbReference type="InterPro" id="IPR051676">
    <property type="entry name" value="UPF0053_domain"/>
</dbReference>
<dbReference type="Gene3D" id="3.10.580.10">
    <property type="entry name" value="CBS-domain"/>
    <property type="match status" value="1"/>
</dbReference>
<keyword evidence="15" id="KW-1185">Reference proteome</keyword>
<feature type="domain" description="CBS" evidence="12">
    <location>
        <begin position="276"/>
        <end position="333"/>
    </location>
</feature>
<keyword evidence="7 9" id="KW-0129">CBS domain</keyword>
<evidence type="ECO:0000256" key="4">
    <source>
        <dbReference type="ARBA" id="ARBA00022692"/>
    </source>
</evidence>
<keyword evidence="5" id="KW-0677">Repeat</keyword>
<evidence type="ECO:0000256" key="1">
    <source>
        <dbReference type="ARBA" id="ARBA00004651"/>
    </source>
</evidence>
<dbReference type="GO" id="GO:0050660">
    <property type="term" value="F:flavin adenine dinucleotide binding"/>
    <property type="evidence" value="ECO:0007669"/>
    <property type="project" value="InterPro"/>
</dbReference>
<evidence type="ECO:0000259" key="13">
    <source>
        <dbReference type="PROSITE" id="PS51846"/>
    </source>
</evidence>
<evidence type="ECO:0000256" key="3">
    <source>
        <dbReference type="ARBA" id="ARBA00022475"/>
    </source>
</evidence>
<accession>A0A0R1GPS2</accession>
<dbReference type="Pfam" id="PF01595">
    <property type="entry name" value="CNNM"/>
    <property type="match status" value="1"/>
</dbReference>
<dbReference type="Pfam" id="PF03471">
    <property type="entry name" value="CorC_HlyC"/>
    <property type="match status" value="1"/>
</dbReference>
<feature type="transmembrane region" description="Helical" evidence="11">
    <location>
        <begin position="136"/>
        <end position="155"/>
    </location>
</feature>
<evidence type="ECO:0000259" key="12">
    <source>
        <dbReference type="PROSITE" id="PS51371"/>
    </source>
</evidence>
<dbReference type="SUPFAM" id="SSF56176">
    <property type="entry name" value="FAD-binding/transporter-associated domain-like"/>
    <property type="match status" value="1"/>
</dbReference>
<dbReference type="InterPro" id="IPR046342">
    <property type="entry name" value="CBS_dom_sf"/>
</dbReference>
<dbReference type="SUPFAM" id="SSF54631">
    <property type="entry name" value="CBS-domain pair"/>
    <property type="match status" value="1"/>
</dbReference>
<proteinExistence type="inferred from homology"/>
<dbReference type="Pfam" id="PF00571">
    <property type="entry name" value="CBS"/>
    <property type="match status" value="2"/>
</dbReference>
<comment type="subcellular location">
    <subcellularLocation>
        <location evidence="1">Cell membrane</location>
        <topology evidence="1">Multi-pass membrane protein</topology>
    </subcellularLocation>
</comment>
<dbReference type="EMBL" id="AZDA01000092">
    <property type="protein sequence ID" value="KRK34419.1"/>
    <property type="molecule type" value="Genomic_DNA"/>
</dbReference>
<dbReference type="InterPro" id="IPR000644">
    <property type="entry name" value="CBS_dom"/>
</dbReference>
<dbReference type="PROSITE" id="PS51846">
    <property type="entry name" value="CNNM"/>
    <property type="match status" value="1"/>
</dbReference>
<dbReference type="Proteomes" id="UP000051461">
    <property type="component" value="Unassembled WGS sequence"/>
</dbReference>
<evidence type="ECO:0000313" key="14">
    <source>
        <dbReference type="EMBL" id="KRK34419.1"/>
    </source>
</evidence>
<keyword evidence="4 10" id="KW-0812">Transmembrane</keyword>
<protein>
    <submittedName>
        <fullName evidence="14">Ion Mg(2+) C(O2+) transport protein, hemolysinC related</fullName>
    </submittedName>
</protein>
<dbReference type="InterPro" id="IPR044751">
    <property type="entry name" value="Ion_transp-like_CBS"/>
</dbReference>
<evidence type="ECO:0000256" key="9">
    <source>
        <dbReference type="PROSITE-ProRule" id="PRU00703"/>
    </source>
</evidence>
<dbReference type="CDD" id="cd04590">
    <property type="entry name" value="CBS_pair_CorC_HlyC_assoc"/>
    <property type="match status" value="1"/>
</dbReference>
<organism evidence="14 15">
    <name type="scientific">Loigolactobacillus bifermentans DSM 20003</name>
    <dbReference type="NCBI Taxonomy" id="1423726"/>
    <lineage>
        <taxon>Bacteria</taxon>
        <taxon>Bacillati</taxon>
        <taxon>Bacillota</taxon>
        <taxon>Bacilli</taxon>
        <taxon>Lactobacillales</taxon>
        <taxon>Lactobacillaceae</taxon>
        <taxon>Loigolactobacillus</taxon>
    </lineage>
</organism>
<keyword evidence="6 10" id="KW-1133">Transmembrane helix</keyword>
<dbReference type="PROSITE" id="PS51371">
    <property type="entry name" value="CBS"/>
    <property type="match status" value="1"/>
</dbReference>
<dbReference type="GO" id="GO:0005886">
    <property type="term" value="C:plasma membrane"/>
    <property type="evidence" value="ECO:0007669"/>
    <property type="project" value="UniProtKB-SubCell"/>
</dbReference>
<feature type="transmembrane region" description="Helical" evidence="11">
    <location>
        <begin position="94"/>
        <end position="115"/>
    </location>
</feature>
<dbReference type="InterPro" id="IPR036318">
    <property type="entry name" value="FAD-bd_PCMH-like_sf"/>
</dbReference>
<reference evidence="14 15" key="1">
    <citation type="journal article" date="2015" name="Genome Announc.">
        <title>Expanding the biotechnology potential of lactobacilli through comparative genomics of 213 strains and associated genera.</title>
        <authorList>
            <person name="Sun Z."/>
            <person name="Harris H.M."/>
            <person name="McCann A."/>
            <person name="Guo C."/>
            <person name="Argimon S."/>
            <person name="Zhang W."/>
            <person name="Yang X."/>
            <person name="Jeffery I.B."/>
            <person name="Cooney J.C."/>
            <person name="Kagawa T.F."/>
            <person name="Liu W."/>
            <person name="Song Y."/>
            <person name="Salvetti E."/>
            <person name="Wrobel A."/>
            <person name="Rasinkangas P."/>
            <person name="Parkhill J."/>
            <person name="Rea M.C."/>
            <person name="O'Sullivan O."/>
            <person name="Ritari J."/>
            <person name="Douillard F.P."/>
            <person name="Paul Ross R."/>
            <person name="Yang R."/>
            <person name="Briner A.E."/>
            <person name="Felis G.E."/>
            <person name="de Vos W.M."/>
            <person name="Barrangou R."/>
            <person name="Klaenhammer T.R."/>
            <person name="Caufield P.W."/>
            <person name="Cui Y."/>
            <person name="Zhang H."/>
            <person name="O'Toole P.W."/>
        </authorList>
    </citation>
    <scope>NUCLEOTIDE SEQUENCE [LARGE SCALE GENOMIC DNA]</scope>
    <source>
        <strain evidence="14 15">DSM 20003</strain>
    </source>
</reference>
<dbReference type="InterPro" id="IPR002550">
    <property type="entry name" value="CNNM"/>
</dbReference>